<dbReference type="CDD" id="cd06257">
    <property type="entry name" value="DnaJ"/>
    <property type="match status" value="1"/>
</dbReference>
<dbReference type="SUPFAM" id="SSF53474">
    <property type="entry name" value="alpha/beta-Hydrolases"/>
    <property type="match status" value="1"/>
</dbReference>
<dbReference type="InterPro" id="IPR050565">
    <property type="entry name" value="LYPA1-2/EST-like"/>
</dbReference>
<dbReference type="EMBL" id="NCVQ01000003">
    <property type="protein sequence ID" value="PWZ38050.1"/>
    <property type="molecule type" value="Genomic_DNA"/>
</dbReference>
<dbReference type="InterPro" id="IPR036869">
    <property type="entry name" value="J_dom_sf"/>
</dbReference>
<dbReference type="Gene3D" id="3.40.50.1820">
    <property type="entry name" value="alpha/beta hydrolase"/>
    <property type="match status" value="1"/>
</dbReference>
<comment type="similarity">
    <text evidence="1">Belongs to the AB hydrolase superfamily. AB hydrolase 2 family.</text>
</comment>
<dbReference type="InterPro" id="IPR029058">
    <property type="entry name" value="AB_hydrolase_fold"/>
</dbReference>
<dbReference type="GO" id="GO:0005783">
    <property type="term" value="C:endoplasmic reticulum"/>
    <property type="evidence" value="ECO:0007669"/>
    <property type="project" value="UniProtKB-ARBA"/>
</dbReference>
<proteinExistence type="inferred from homology"/>
<dbReference type="SUPFAM" id="SSF46938">
    <property type="entry name" value="CRAL/TRIO N-terminal domain"/>
    <property type="match status" value="1"/>
</dbReference>
<reference evidence="3" key="1">
    <citation type="journal article" date="2018" name="Nat. Genet.">
        <title>Extensive intraspecific gene order and gene structural variations between Mo17 and other maize genomes.</title>
        <authorList>
            <person name="Sun S."/>
            <person name="Zhou Y."/>
            <person name="Chen J."/>
            <person name="Shi J."/>
            <person name="Zhao H."/>
            <person name="Zhao H."/>
            <person name="Song W."/>
            <person name="Zhang M."/>
            <person name="Cui Y."/>
            <person name="Dong X."/>
            <person name="Liu H."/>
            <person name="Ma X."/>
            <person name="Jiao Y."/>
            <person name="Wang B."/>
            <person name="Wei X."/>
            <person name="Stein J.C."/>
            <person name="Glaubitz J.C."/>
            <person name="Lu F."/>
            <person name="Yu G."/>
            <person name="Liang C."/>
            <person name="Fengler K."/>
            <person name="Li B."/>
            <person name="Rafalski A."/>
            <person name="Schnable P.S."/>
            <person name="Ware D.H."/>
            <person name="Buckler E.S."/>
            <person name="Lai J."/>
        </authorList>
    </citation>
    <scope>NUCLEOTIDE SEQUENCE [LARGE SCALE GENOMIC DNA]</scope>
    <source>
        <tissue evidence="3">Seedling</tissue>
    </source>
</reference>
<evidence type="ECO:0000256" key="1">
    <source>
        <dbReference type="ARBA" id="ARBA00006499"/>
    </source>
</evidence>
<dbReference type="InterPro" id="IPR003140">
    <property type="entry name" value="PLipase/COase/thioEstase"/>
</dbReference>
<evidence type="ECO:0000259" key="2">
    <source>
        <dbReference type="SMART" id="SM01100"/>
    </source>
</evidence>
<dbReference type="InterPro" id="IPR036865">
    <property type="entry name" value="CRAL-TRIO_dom_sf"/>
</dbReference>
<dbReference type="Gene3D" id="1.10.287.110">
    <property type="entry name" value="DnaJ domain"/>
    <property type="match status" value="1"/>
</dbReference>
<dbReference type="SMART" id="SM01100">
    <property type="entry name" value="CRAL_TRIO_N"/>
    <property type="match status" value="1"/>
</dbReference>
<dbReference type="GO" id="GO:0016787">
    <property type="term" value="F:hydrolase activity"/>
    <property type="evidence" value="ECO:0007669"/>
    <property type="project" value="InterPro"/>
</dbReference>
<dbReference type="InterPro" id="IPR011074">
    <property type="entry name" value="CRAL/TRIO_N_dom"/>
</dbReference>
<organism evidence="3">
    <name type="scientific">Zea mays</name>
    <name type="common">Maize</name>
    <dbReference type="NCBI Taxonomy" id="4577"/>
    <lineage>
        <taxon>Eukaryota</taxon>
        <taxon>Viridiplantae</taxon>
        <taxon>Streptophyta</taxon>
        <taxon>Embryophyta</taxon>
        <taxon>Tracheophyta</taxon>
        <taxon>Spermatophyta</taxon>
        <taxon>Magnoliopsida</taxon>
        <taxon>Liliopsida</taxon>
        <taxon>Poales</taxon>
        <taxon>Poaceae</taxon>
        <taxon>PACMAD clade</taxon>
        <taxon>Panicoideae</taxon>
        <taxon>Andropogonodae</taxon>
        <taxon>Andropogoneae</taxon>
        <taxon>Tripsacinae</taxon>
        <taxon>Zea</taxon>
    </lineage>
</organism>
<dbReference type="ExpressionAtlas" id="A0A3L6FY16">
    <property type="expression patterns" value="baseline and differential"/>
</dbReference>
<dbReference type="SUPFAM" id="SSF46565">
    <property type="entry name" value="Chaperone J-domain"/>
    <property type="match status" value="1"/>
</dbReference>
<dbReference type="Proteomes" id="UP000251960">
    <property type="component" value="Chromosome 2"/>
</dbReference>
<dbReference type="Pfam" id="PF02230">
    <property type="entry name" value="Abhydrolase_2"/>
    <property type="match status" value="1"/>
</dbReference>
<dbReference type="PANTHER" id="PTHR10655">
    <property type="entry name" value="LYSOPHOSPHOLIPASE-RELATED"/>
    <property type="match status" value="1"/>
</dbReference>
<dbReference type="PANTHER" id="PTHR10655:SF30">
    <property type="entry name" value="CARBOXYLESTERASE OS04G0669600-RELATED"/>
    <property type="match status" value="1"/>
</dbReference>
<dbReference type="Gene3D" id="3.40.525.10">
    <property type="entry name" value="CRAL-TRIO lipid binding domain"/>
    <property type="match status" value="1"/>
</dbReference>
<protein>
    <submittedName>
        <fullName evidence="3">Putative carboxylesterase</fullName>
    </submittedName>
</protein>
<evidence type="ECO:0000313" key="3">
    <source>
        <dbReference type="EMBL" id="PWZ38050.1"/>
    </source>
</evidence>
<sequence>MPPPTIATSSTSGGSFRAATFSARSYTLAIASALLYPKTLGGCAVFSGSVPLNKSFADKVSPEARKTPVLWFHGMADGVVLFEAGHAGCAFLEELGMSCEFKAYPTLGHSLVDEELQYFQQWILCLSELLLWTVEWSVRSKDIAETKFRENDITGAKKFALKAKALFETLEGIDQMIVALDVHVRAQTKIAGENEWYGILEVPPMADEETIRKKYKKLAFQTHHLKCHNWHALFVAAEVRPPSVQIYTVVHFLTLCYALRNLHSFKDIFLSDVHATIFYEQISELKAALGTLSASGEKYCSEACLRRYLEARNWNVAKSRKMLEESLKWKAAYKLEDIRWFLKIFRSPELPELRIHLYAISKFQNTSSHEGQIRFLVYTLENAIFSLPEGQEKMATKE</sequence>
<feature type="domain" description="CRAL/TRIO N-terminal" evidence="2">
    <location>
        <begin position="301"/>
        <end position="326"/>
    </location>
</feature>
<dbReference type="InterPro" id="IPR036273">
    <property type="entry name" value="CRAL/TRIO_N_dom_sf"/>
</dbReference>
<dbReference type="InterPro" id="IPR001623">
    <property type="entry name" value="DnaJ_domain"/>
</dbReference>
<dbReference type="AlphaFoldDB" id="A0A3L6FY16"/>
<dbReference type="Pfam" id="PF03765">
    <property type="entry name" value="CRAL_TRIO_N"/>
    <property type="match status" value="1"/>
</dbReference>
<name>A0A3L6FY16_MAIZE</name>
<accession>A0A3L6FY16</accession>
<comment type="caution">
    <text evidence="3">The sequence shown here is derived from an EMBL/GenBank/DDBJ whole genome shotgun (WGS) entry which is preliminary data.</text>
</comment>
<gene>
    <name evidence="3" type="primary">Os04g0669600_1</name>
    <name evidence="3" type="ORF">Zm00014a_000388</name>
</gene>